<evidence type="ECO:0000313" key="2">
    <source>
        <dbReference type="EMBL" id="MFD2674969.1"/>
    </source>
</evidence>
<keyword evidence="3" id="KW-1185">Reference proteome</keyword>
<keyword evidence="1" id="KW-0175">Coiled coil</keyword>
<sequence length="254" mass="27819">MINAFDSSNYAKELLDLQQQMEEAQKQAFDSMREVIAYRLYGGAAAMWDDEEVVYVAVNEQGAPAEIRLAQDWDDEYTVAEVVEVVAVLARRLEAIRVERAKAHIADYPEDFEAITDAHVQEAFNDVQPGATVNLNDIEGEAIDASHRLTELQEEVSAAKAAGFDSLDEERPVSLIVMAGMLVGVRLNPEFINRSTTVQINAAIAEEISRVNSGEEVNDNSLASRLAATKSNAEALAATLRAQRMTGSNPFGNN</sequence>
<evidence type="ECO:0000256" key="1">
    <source>
        <dbReference type="SAM" id="Coils"/>
    </source>
</evidence>
<feature type="coiled-coil region" evidence="1">
    <location>
        <begin position="135"/>
        <end position="162"/>
    </location>
</feature>
<evidence type="ECO:0000313" key="3">
    <source>
        <dbReference type="Proteomes" id="UP001597453"/>
    </source>
</evidence>
<protein>
    <submittedName>
        <fullName evidence="2">Uncharacterized protein</fullName>
    </submittedName>
</protein>
<feature type="coiled-coil region" evidence="1">
    <location>
        <begin position="7"/>
        <end position="34"/>
    </location>
</feature>
<comment type="caution">
    <text evidence="2">The sequence shown here is derived from an EMBL/GenBank/DDBJ whole genome shotgun (WGS) entry which is preliminary data.</text>
</comment>
<accession>A0ABW5RKI7</accession>
<dbReference type="RefSeq" id="WP_066058541.1">
    <property type="nucleotide sequence ID" value="NZ_JBHUNF010000004.1"/>
</dbReference>
<gene>
    <name evidence="2" type="ORF">ACFSUQ_06630</name>
</gene>
<proteinExistence type="predicted"/>
<dbReference type="EMBL" id="JBHUNF010000004">
    <property type="protein sequence ID" value="MFD2674969.1"/>
    <property type="molecule type" value="Genomic_DNA"/>
</dbReference>
<organism evidence="2 3">
    <name type="scientific">Gulosibacter bifidus</name>
    <dbReference type="NCBI Taxonomy" id="272239"/>
    <lineage>
        <taxon>Bacteria</taxon>
        <taxon>Bacillati</taxon>
        <taxon>Actinomycetota</taxon>
        <taxon>Actinomycetes</taxon>
        <taxon>Micrococcales</taxon>
        <taxon>Microbacteriaceae</taxon>
        <taxon>Gulosibacter</taxon>
    </lineage>
</organism>
<name>A0ABW5RKI7_9MICO</name>
<reference evidence="3" key="1">
    <citation type="journal article" date="2019" name="Int. J. Syst. Evol. Microbiol.">
        <title>The Global Catalogue of Microorganisms (GCM) 10K type strain sequencing project: providing services to taxonomists for standard genome sequencing and annotation.</title>
        <authorList>
            <consortium name="The Broad Institute Genomics Platform"/>
            <consortium name="The Broad Institute Genome Sequencing Center for Infectious Disease"/>
            <person name="Wu L."/>
            <person name="Ma J."/>
        </authorList>
    </citation>
    <scope>NUCLEOTIDE SEQUENCE [LARGE SCALE GENOMIC DNA]</scope>
    <source>
        <strain evidence="3">TISTR 1511</strain>
    </source>
</reference>
<dbReference type="Proteomes" id="UP001597453">
    <property type="component" value="Unassembled WGS sequence"/>
</dbReference>